<dbReference type="Proteomes" id="UP000076023">
    <property type="component" value="Unassembled WGS sequence"/>
</dbReference>
<evidence type="ECO:0000313" key="2">
    <source>
        <dbReference type="EMBL" id="GAT32391.1"/>
    </source>
</evidence>
<protein>
    <submittedName>
        <fullName evidence="2">Uncharacterized protein</fullName>
    </submittedName>
</protein>
<comment type="caution">
    <text evidence="2">The sequence shown here is derived from an EMBL/GenBank/DDBJ whole genome shotgun (WGS) entry which is preliminary data.</text>
</comment>
<feature type="region of interest" description="Disordered" evidence="1">
    <location>
        <begin position="1"/>
        <end position="35"/>
    </location>
</feature>
<sequence>MSKAGELPKKRLQETQPRLADRSREMPRQSSLGKSGIVPVKDFTQLRAAASGETGFVSVVMAQLPKLGAKFPPRRHLLTQALFSYRCHLVY</sequence>
<evidence type="ECO:0000313" key="3">
    <source>
        <dbReference type="Proteomes" id="UP000076023"/>
    </source>
</evidence>
<dbReference type="AlphaFoldDB" id="A0A146G445"/>
<dbReference type="InParanoid" id="A0A146G445"/>
<accession>A0A146G445</accession>
<organism evidence="2 3">
    <name type="scientific">Terrimicrobium sacchariphilum</name>
    <dbReference type="NCBI Taxonomy" id="690879"/>
    <lineage>
        <taxon>Bacteria</taxon>
        <taxon>Pseudomonadati</taxon>
        <taxon>Verrucomicrobiota</taxon>
        <taxon>Terrimicrobiia</taxon>
        <taxon>Terrimicrobiales</taxon>
        <taxon>Terrimicrobiaceae</taxon>
        <taxon>Terrimicrobium</taxon>
    </lineage>
</organism>
<feature type="compositionally biased region" description="Basic and acidic residues" evidence="1">
    <location>
        <begin position="1"/>
        <end position="27"/>
    </location>
</feature>
<keyword evidence="3" id="KW-1185">Reference proteome</keyword>
<evidence type="ECO:0000256" key="1">
    <source>
        <dbReference type="SAM" id="MobiDB-lite"/>
    </source>
</evidence>
<name>A0A146G445_TERSA</name>
<gene>
    <name evidence="2" type="ORF">TSACC_2789</name>
</gene>
<proteinExistence type="predicted"/>
<dbReference type="EMBL" id="BDCO01000002">
    <property type="protein sequence ID" value="GAT32391.1"/>
    <property type="molecule type" value="Genomic_DNA"/>
</dbReference>
<reference evidence="3" key="1">
    <citation type="journal article" date="2017" name="Genome Announc.">
        <title>Draft Genome Sequence of Terrimicrobium sacchariphilum NM-5T, a Facultative Anaerobic Soil Bacterium of the Class Spartobacteria.</title>
        <authorList>
            <person name="Qiu Y.L."/>
            <person name="Tourlousse D.M."/>
            <person name="Matsuura N."/>
            <person name="Ohashi A."/>
            <person name="Sekiguchi Y."/>
        </authorList>
    </citation>
    <scope>NUCLEOTIDE SEQUENCE [LARGE SCALE GENOMIC DNA]</scope>
    <source>
        <strain evidence="3">NM-5</strain>
    </source>
</reference>